<sequence length="436" mass="46703">MALRIYFTGHRSFCNHGCEALVRSAVSLYRQALGAAEFLVPSADPAEDTRFWPDATDHGVRFVPVVDPWPGHRWWERAVRRVPGWGRLPWPPGPLAPGTRAALDEADLLISTGGDNYSLDYGLVSLFTMIGTDGAAMDRGVPAVLWGASVGPFDAAPHVLSAVRRHLARFDALVVRETATLDYLKAQGLDARLSLATDPAFLMTPEETSLMPFWPRETGQGTVALNISPIILRRHAGAGGRNLEDEMVAFALDLASRGYGVLFVPHVVGQSGSGLKCDHALMARLLERTGTAGGRIALLPRRFNAPQIKHALARCRFVIGARTHCTIGALSSGVPTLSIAYSVKATGINRDLFGDERYVLDGASLSRTSLDAGLTRLVADEGVIRATLAARKPDWSASLERAVATVRAAVEARGGAPFGQRYPLRAAAGPSGIACD</sequence>
<gene>
    <name evidence="2" type="ORF">HND93_29720</name>
</gene>
<keyword evidence="3" id="KW-1185">Reference proteome</keyword>
<accession>A0ABX2TKP0</accession>
<dbReference type="GO" id="GO:0016740">
    <property type="term" value="F:transferase activity"/>
    <property type="evidence" value="ECO:0007669"/>
    <property type="project" value="UniProtKB-KW"/>
</dbReference>
<protein>
    <submittedName>
        <fullName evidence="2">Polysaccharide pyruvyl transferase family protein</fullName>
    </submittedName>
</protein>
<evidence type="ECO:0000259" key="1">
    <source>
        <dbReference type="Pfam" id="PF04230"/>
    </source>
</evidence>
<dbReference type="RefSeq" id="WP_180285674.1">
    <property type="nucleotide sequence ID" value="NZ_JABFDB010000032.1"/>
</dbReference>
<feature type="domain" description="Polysaccharide pyruvyl transferase" evidence="1">
    <location>
        <begin position="15"/>
        <end position="342"/>
    </location>
</feature>
<dbReference type="InterPro" id="IPR007345">
    <property type="entry name" value="Polysacch_pyruvyl_Trfase"/>
</dbReference>
<evidence type="ECO:0000313" key="2">
    <source>
        <dbReference type="EMBL" id="NYZ23901.1"/>
    </source>
</evidence>
<keyword evidence="2" id="KW-0808">Transferase</keyword>
<dbReference type="Pfam" id="PF04230">
    <property type="entry name" value="PS_pyruv_trans"/>
    <property type="match status" value="1"/>
</dbReference>
<organism evidence="2 3">
    <name type="scientific">Azospirillum oleiclasticum</name>
    <dbReference type="NCBI Taxonomy" id="2735135"/>
    <lineage>
        <taxon>Bacteria</taxon>
        <taxon>Pseudomonadati</taxon>
        <taxon>Pseudomonadota</taxon>
        <taxon>Alphaproteobacteria</taxon>
        <taxon>Rhodospirillales</taxon>
        <taxon>Azospirillaceae</taxon>
        <taxon>Azospirillum</taxon>
    </lineage>
</organism>
<proteinExistence type="predicted"/>
<dbReference type="PANTHER" id="PTHR36836:SF1">
    <property type="entry name" value="COLANIC ACID BIOSYNTHESIS PROTEIN WCAK"/>
    <property type="match status" value="1"/>
</dbReference>
<evidence type="ECO:0000313" key="3">
    <source>
        <dbReference type="Proteomes" id="UP000584642"/>
    </source>
</evidence>
<comment type="caution">
    <text evidence="2">The sequence shown here is derived from an EMBL/GenBank/DDBJ whole genome shotgun (WGS) entry which is preliminary data.</text>
</comment>
<dbReference type="Proteomes" id="UP000584642">
    <property type="component" value="Unassembled WGS sequence"/>
</dbReference>
<name>A0ABX2TKP0_9PROT</name>
<dbReference type="EMBL" id="JABFDB010000032">
    <property type="protein sequence ID" value="NYZ23901.1"/>
    <property type="molecule type" value="Genomic_DNA"/>
</dbReference>
<dbReference type="PANTHER" id="PTHR36836">
    <property type="entry name" value="COLANIC ACID BIOSYNTHESIS PROTEIN WCAK"/>
    <property type="match status" value="1"/>
</dbReference>
<reference evidence="2 3" key="1">
    <citation type="submission" date="2020-05" db="EMBL/GenBank/DDBJ databases">
        <title>Azospirillum oleiclasticum sp. nov, a nitrogen-fixing and heavy crude oil-emulsifying bacterium isolated from the crude oil of Yumen Oilfield.</title>
        <authorList>
            <person name="Wu D."/>
            <person name="Cai M."/>
            <person name="Zhang X."/>
        </authorList>
    </citation>
    <scope>NUCLEOTIDE SEQUENCE [LARGE SCALE GENOMIC DNA]</scope>
    <source>
        <strain evidence="2 3">ROY-1-1-2</strain>
    </source>
</reference>